<dbReference type="EMBL" id="CP000473">
    <property type="protein sequence ID" value="ABJ81758.1"/>
    <property type="molecule type" value="Genomic_DNA"/>
</dbReference>
<feature type="region of interest" description="Disordered" evidence="1">
    <location>
        <begin position="173"/>
        <end position="228"/>
    </location>
</feature>
<dbReference type="ESTHER" id="solue-q02b08">
    <property type="family name" value="ACPH_Peptidase_S9"/>
</dbReference>
<dbReference type="Gene3D" id="3.40.50.1820">
    <property type="entry name" value="alpha/beta hydrolase"/>
    <property type="match status" value="1"/>
</dbReference>
<dbReference type="PANTHER" id="PTHR11731">
    <property type="entry name" value="PROTEASE FAMILY S9B,C DIPEPTIDYL-PEPTIDASE IV-RELATED"/>
    <property type="match status" value="1"/>
</dbReference>
<evidence type="ECO:0000256" key="1">
    <source>
        <dbReference type="SAM" id="MobiDB-lite"/>
    </source>
</evidence>
<dbReference type="GO" id="GO:0008236">
    <property type="term" value="F:serine-type peptidase activity"/>
    <property type="evidence" value="ECO:0007669"/>
    <property type="project" value="InterPro"/>
</dbReference>
<feature type="region of interest" description="Disordered" evidence="1">
    <location>
        <begin position="76"/>
        <end position="103"/>
    </location>
</feature>
<evidence type="ECO:0000259" key="3">
    <source>
        <dbReference type="Pfam" id="PF00326"/>
    </source>
</evidence>
<feature type="compositionally biased region" description="Gly residues" evidence="1">
    <location>
        <begin position="204"/>
        <end position="220"/>
    </location>
</feature>
<dbReference type="GO" id="GO:0008239">
    <property type="term" value="F:dipeptidyl-peptidase activity"/>
    <property type="evidence" value="ECO:0007669"/>
    <property type="project" value="TreeGrafter"/>
</dbReference>
<dbReference type="AlphaFoldDB" id="Q02B08"/>
<dbReference type="InterPro" id="IPR029058">
    <property type="entry name" value="AB_hydrolase_fold"/>
</dbReference>
<accession>Q02B08</accession>
<dbReference type="GO" id="GO:0006508">
    <property type="term" value="P:proteolysis"/>
    <property type="evidence" value="ECO:0007669"/>
    <property type="project" value="InterPro"/>
</dbReference>
<dbReference type="Pfam" id="PF00326">
    <property type="entry name" value="Peptidase_S9"/>
    <property type="match status" value="1"/>
</dbReference>
<feature type="signal peptide" evidence="2">
    <location>
        <begin position="1"/>
        <end position="28"/>
    </location>
</feature>
<dbReference type="InterPro" id="IPR050278">
    <property type="entry name" value="Serine_Prot_S9B/DPPIV"/>
</dbReference>
<evidence type="ECO:0000256" key="2">
    <source>
        <dbReference type="SAM" id="SignalP"/>
    </source>
</evidence>
<reference evidence="4" key="1">
    <citation type="submission" date="2006-10" db="EMBL/GenBank/DDBJ databases">
        <title>Complete sequence of Solibacter usitatus Ellin6076.</title>
        <authorList>
            <consortium name="US DOE Joint Genome Institute"/>
            <person name="Copeland A."/>
            <person name="Lucas S."/>
            <person name="Lapidus A."/>
            <person name="Barry K."/>
            <person name="Detter J.C."/>
            <person name="Glavina del Rio T."/>
            <person name="Hammon N."/>
            <person name="Israni S."/>
            <person name="Dalin E."/>
            <person name="Tice H."/>
            <person name="Pitluck S."/>
            <person name="Thompson L.S."/>
            <person name="Brettin T."/>
            <person name="Bruce D."/>
            <person name="Han C."/>
            <person name="Tapia R."/>
            <person name="Gilna P."/>
            <person name="Schmutz J."/>
            <person name="Larimer F."/>
            <person name="Land M."/>
            <person name="Hauser L."/>
            <person name="Kyrpides N."/>
            <person name="Mikhailova N."/>
            <person name="Janssen P.H."/>
            <person name="Kuske C.R."/>
            <person name="Richardson P."/>
        </authorList>
    </citation>
    <scope>NUCLEOTIDE SEQUENCE</scope>
    <source>
        <strain evidence="4">Ellin6076</strain>
    </source>
</reference>
<dbReference type="InterPro" id="IPR011042">
    <property type="entry name" value="6-blade_b-propeller_TolB-like"/>
</dbReference>
<dbReference type="KEGG" id="sus:Acid_0759"/>
<sequence length="980" mass="108318" precursor="true">MFHPRRSLAVSAWLLTATALLSVSFAQSKRPLNHTDYDGWRAIVGERLSNDGKFLVYGLFPQEGDGEVVIRNLVTGKEQREPAGMRPAPTPPTPGEEGPAAPAPSAVLTFAADSKTLVFSTFPAKAESDKAKKDKKPAPKGGMVIVDLASGKATRMERVKRFVLPEKGNGVMAYQKEGPDAPSAGGSNPAAAPKPEGGDRLGDQQGGRGGRGGAAGGAGRGPRPEFGSDLVIRNLADSSERSIPDVVEFLMSEDGAQVVYAIAARDTTKNGVFAVKTNSADAPASLLAGKGKYAKLAWDENQTQLAFLSDRDDAAAKQPKWKVYRWDRKAPAASVLVSGDMPGFRREFAISDKGTLGFSKDGTRVFFAVAPPPAEKKDEADAPADDTKAVVDLWSYKDDYIQPIQKVRADRDRNRTFTAAYLIPERKIVQLADGSVETVTPSDSPQWVLGSDDREYRPLADYDEHYADAYLIDGVTGARKLIASKQRGTMTWSPSGRYLLSFDGKDWNTVSVPDGKKVNLTASLGMKFFNEDTDTPSTPGPYGNAGWTKDGKSILIYDRYDIWRIAPDGSGAKNITAGYGRAHDIRLRYIRTEAEDPRERWIDQTKPVMLQGENMKTFETGFFRVSLDGGEPKQLVMMSKVLSPPVKAKNADVYLLTAQSFNEFPDLVTTDGSFKELRKVSDANPQKAHLLWGTSEVVQFKNADGVPLTGALYKPENFDPKKKYPMMVYIYERLTQNVNRFVDPRPSHNINLSYYVSNGYLVLTPDIVYTTGFPGQSALKCVLPAVQAVVDKGFVDENAIGIQGHSWGGYQIAYMVTQTKRFRAVAAGAPVANMISAYDGIRWGTGLPRQFQYERTQSRIGGSIWQFPTRFIENSPIFWADRVQTPVMLLHNDGDDAVPWYQGVEFYLALRRLGKEVYLFDYNGEPHGLRKRPNQKDYTIRLQQYFDHYLKGAPAPAWMEKGVPYIERERTELSNMNDKK</sequence>
<proteinExistence type="predicted"/>
<organism evidence="4">
    <name type="scientific">Solibacter usitatus (strain Ellin6076)</name>
    <dbReference type="NCBI Taxonomy" id="234267"/>
    <lineage>
        <taxon>Bacteria</taxon>
        <taxon>Pseudomonadati</taxon>
        <taxon>Acidobacteriota</taxon>
        <taxon>Terriglobia</taxon>
        <taxon>Bryobacterales</taxon>
        <taxon>Solibacteraceae</taxon>
        <taxon>Candidatus Solibacter</taxon>
    </lineage>
</organism>
<dbReference type="SUPFAM" id="SSF53474">
    <property type="entry name" value="alpha/beta-Hydrolases"/>
    <property type="match status" value="1"/>
</dbReference>
<dbReference type="Gene3D" id="2.120.10.30">
    <property type="entry name" value="TolB, C-terminal domain"/>
    <property type="match status" value="1"/>
</dbReference>
<feature type="chain" id="PRO_5004163429" evidence="2">
    <location>
        <begin position="29"/>
        <end position="980"/>
    </location>
</feature>
<feature type="domain" description="Peptidase S9 prolyl oligopeptidase catalytic" evidence="3">
    <location>
        <begin position="781"/>
        <end position="952"/>
    </location>
</feature>
<gene>
    <name evidence="4" type="ordered locus">Acid_0759</name>
</gene>
<evidence type="ECO:0000313" key="4">
    <source>
        <dbReference type="EMBL" id="ABJ81758.1"/>
    </source>
</evidence>
<dbReference type="InterPro" id="IPR001375">
    <property type="entry name" value="Peptidase_S9_cat"/>
</dbReference>
<dbReference type="eggNOG" id="COG1506">
    <property type="taxonomic scope" value="Bacteria"/>
</dbReference>
<protein>
    <submittedName>
        <fullName evidence="4">Peptidase S9, prolyl oligopeptidase active site domain protein</fullName>
    </submittedName>
</protein>
<keyword evidence="2" id="KW-0732">Signal</keyword>
<dbReference type="PANTHER" id="PTHR11731:SF193">
    <property type="entry name" value="DIPEPTIDYL PEPTIDASE 9"/>
    <property type="match status" value="1"/>
</dbReference>
<dbReference type="InParanoid" id="Q02B08"/>
<dbReference type="STRING" id="234267.Acid_0759"/>
<dbReference type="HOGENOM" id="CLU_014586_0_0_0"/>
<dbReference type="OrthoDB" id="127139at2"/>
<dbReference type="SUPFAM" id="SSF82171">
    <property type="entry name" value="DPP6 N-terminal domain-like"/>
    <property type="match status" value="1"/>
</dbReference>
<feature type="compositionally biased region" description="Low complexity" evidence="1">
    <location>
        <begin position="180"/>
        <end position="195"/>
    </location>
</feature>
<name>Q02B08_SOLUE</name>